<dbReference type="OMA" id="REDIWRV"/>
<feature type="compositionally biased region" description="Low complexity" evidence="1">
    <location>
        <begin position="427"/>
        <end position="437"/>
    </location>
</feature>
<dbReference type="EMBL" id="CP003004">
    <property type="protein sequence ID" value="AEO57696.1"/>
    <property type="molecule type" value="Genomic_DNA"/>
</dbReference>
<protein>
    <recommendedName>
        <fullName evidence="4">Ubiquitin carboxyl-terminal hydrolase 19</fullName>
    </recommendedName>
</protein>
<evidence type="ECO:0000256" key="1">
    <source>
        <dbReference type="SAM" id="MobiDB-lite"/>
    </source>
</evidence>
<feature type="compositionally biased region" description="Low complexity" evidence="1">
    <location>
        <begin position="509"/>
        <end position="522"/>
    </location>
</feature>
<proteinExistence type="predicted"/>
<reference evidence="2 3" key="1">
    <citation type="journal article" date="2011" name="Nat. Biotechnol.">
        <title>Comparative genomic analysis of the thermophilic biomass-degrading fungi Myceliophthora thermophila and Thielavia terrestris.</title>
        <authorList>
            <person name="Berka R.M."/>
            <person name="Grigoriev I.V."/>
            <person name="Otillar R."/>
            <person name="Salamov A."/>
            <person name="Grimwood J."/>
            <person name="Reid I."/>
            <person name="Ishmael N."/>
            <person name="John T."/>
            <person name="Darmond C."/>
            <person name="Moisan M.-C."/>
            <person name="Henrissat B."/>
            <person name="Coutinho P.M."/>
            <person name="Lombard V."/>
            <person name="Natvig D.O."/>
            <person name="Lindquist E."/>
            <person name="Schmutz J."/>
            <person name="Lucas S."/>
            <person name="Harris P."/>
            <person name="Powlowski J."/>
            <person name="Bellemare A."/>
            <person name="Taylor D."/>
            <person name="Butler G."/>
            <person name="de Vries R.P."/>
            <person name="Allijn I.E."/>
            <person name="van den Brink J."/>
            <person name="Ushinsky S."/>
            <person name="Storms R."/>
            <person name="Powell A.J."/>
            <person name="Paulsen I.T."/>
            <person name="Elbourne L.D.H."/>
            <person name="Baker S.E."/>
            <person name="Magnuson J."/>
            <person name="LaBoissiere S."/>
            <person name="Clutterbuck A.J."/>
            <person name="Martinez D."/>
            <person name="Wogulis M."/>
            <person name="de Leon A.L."/>
            <person name="Rey M.W."/>
            <person name="Tsang A."/>
        </authorList>
    </citation>
    <scope>NUCLEOTIDE SEQUENCE [LARGE SCALE GENOMIC DNA]</scope>
    <source>
        <strain evidence="3">ATCC 42464 / BCRC 31852 / DSM 1799</strain>
    </source>
</reference>
<evidence type="ECO:0000313" key="3">
    <source>
        <dbReference type="Proteomes" id="UP000007322"/>
    </source>
</evidence>
<feature type="region of interest" description="Disordered" evidence="1">
    <location>
        <begin position="388"/>
        <end position="613"/>
    </location>
</feature>
<feature type="compositionally biased region" description="Basic and acidic residues" evidence="1">
    <location>
        <begin position="144"/>
        <end position="157"/>
    </location>
</feature>
<dbReference type="VEuPathDB" id="FungiDB:MYCTH_2092357"/>
<accession>G2QEB3</accession>
<feature type="compositionally biased region" description="Polar residues" evidence="1">
    <location>
        <begin position="416"/>
        <end position="426"/>
    </location>
</feature>
<keyword evidence="3" id="KW-1185">Reference proteome</keyword>
<dbReference type="Proteomes" id="UP000007322">
    <property type="component" value="Chromosome 3"/>
</dbReference>
<feature type="compositionally biased region" description="Low complexity" evidence="1">
    <location>
        <begin position="402"/>
        <end position="413"/>
    </location>
</feature>
<feature type="region of interest" description="Disordered" evidence="1">
    <location>
        <begin position="117"/>
        <end position="172"/>
    </location>
</feature>
<sequence>MDPVFVVTREELHDVQMELKRIHHVQLVHGERLRSLEKRQADDAALKSVWNSPFPSVLGGTPQHGPVHMPATELIDDLDDEDQNLLGRLHLETDDEPIRRGAASRANSVRFDESALHGANFGHGGRHSGDFGPSRPGSGFGGHQMERTYSHKSDGRHSSAGHSVHSMHSGISGRTSSLGLDSNFMIGGHEDDSALDMPEPPPVLYILGSPPSIIRCWLTTNFTSAGLLYAVVCTGSQKSTVEYSLLRELDLTNNIHRDVDGAHRITLPVFLAEARVTQSNSRSTSPGPHLPSITASFEVTGMDQQETPESRKAIRIFIGSHTLRLHGADILLSRNLMTLYGSDRDKLSIPFVRPEDDAVFKNLATTNLVSSKPKLNAAAPEFIAGEKSVNGSVPKSKEQNTSASKSAESGSEEVLSPTSPSNQPTKTGATSAASESGGEADKRAPEPGAPPLSSGKEPSGSTEPSRRESNPALRTPWRQTAAALADSSTPLSGYQPAARSRNMKVLKPTKSSSGSSTRTGSTHDPTPGTRPSADQRRKTQAEGGSGAVNRGSSKRAVSVSALPGLGEAKQAANGQEPTAKGPLVAPSKDNPLGSASAFSWIAPTKPKGPPAAD</sequence>
<name>G2QEB3_THET4</name>
<dbReference type="eggNOG" id="ENOG502RVVW">
    <property type="taxonomic scope" value="Eukaryota"/>
</dbReference>
<dbReference type="GeneID" id="11507567"/>
<dbReference type="HOGENOM" id="CLU_019318_0_0_1"/>
<dbReference type="STRING" id="573729.G2QEB3"/>
<evidence type="ECO:0008006" key="4">
    <source>
        <dbReference type="Google" id="ProtNLM"/>
    </source>
</evidence>
<dbReference type="OrthoDB" id="5369841at2759"/>
<dbReference type="RefSeq" id="XP_003662941.1">
    <property type="nucleotide sequence ID" value="XM_003662893.1"/>
</dbReference>
<organism evidence="2 3">
    <name type="scientific">Thermothelomyces thermophilus (strain ATCC 42464 / BCRC 31852 / DSM 1799)</name>
    <name type="common">Sporotrichum thermophile</name>
    <dbReference type="NCBI Taxonomy" id="573729"/>
    <lineage>
        <taxon>Eukaryota</taxon>
        <taxon>Fungi</taxon>
        <taxon>Dikarya</taxon>
        <taxon>Ascomycota</taxon>
        <taxon>Pezizomycotina</taxon>
        <taxon>Sordariomycetes</taxon>
        <taxon>Sordariomycetidae</taxon>
        <taxon>Sordariales</taxon>
        <taxon>Chaetomiaceae</taxon>
        <taxon>Thermothelomyces</taxon>
    </lineage>
</organism>
<gene>
    <name evidence="2" type="ORF">MYCTH_2092357</name>
</gene>
<dbReference type="KEGG" id="mtm:MYCTH_2092357"/>
<dbReference type="AlphaFoldDB" id="G2QEB3"/>
<evidence type="ECO:0000313" key="2">
    <source>
        <dbReference type="EMBL" id="AEO57696.1"/>
    </source>
</evidence>
<dbReference type="InParanoid" id="G2QEB3"/>